<evidence type="ECO:0000256" key="1">
    <source>
        <dbReference type="SAM" id="Coils"/>
    </source>
</evidence>
<dbReference type="AlphaFoldDB" id="A0A0E9QY73"/>
<organism evidence="2">
    <name type="scientific">Anguilla anguilla</name>
    <name type="common">European freshwater eel</name>
    <name type="synonym">Muraena anguilla</name>
    <dbReference type="NCBI Taxonomy" id="7936"/>
    <lineage>
        <taxon>Eukaryota</taxon>
        <taxon>Metazoa</taxon>
        <taxon>Chordata</taxon>
        <taxon>Craniata</taxon>
        <taxon>Vertebrata</taxon>
        <taxon>Euteleostomi</taxon>
        <taxon>Actinopterygii</taxon>
        <taxon>Neopterygii</taxon>
        <taxon>Teleostei</taxon>
        <taxon>Anguilliformes</taxon>
        <taxon>Anguillidae</taxon>
        <taxon>Anguilla</taxon>
    </lineage>
</organism>
<keyword evidence="1" id="KW-0175">Coiled coil</keyword>
<proteinExistence type="predicted"/>
<feature type="coiled-coil region" evidence="1">
    <location>
        <begin position="5"/>
        <end position="43"/>
    </location>
</feature>
<evidence type="ECO:0000313" key="2">
    <source>
        <dbReference type="EMBL" id="JAH21876.1"/>
    </source>
</evidence>
<accession>A0A0E9QY73</accession>
<reference evidence="2" key="2">
    <citation type="journal article" date="2015" name="Fish Shellfish Immunol.">
        <title>Early steps in the European eel (Anguilla anguilla)-Vibrio vulnificus interaction in the gills: Role of the RtxA13 toxin.</title>
        <authorList>
            <person name="Callol A."/>
            <person name="Pajuelo D."/>
            <person name="Ebbesson L."/>
            <person name="Teles M."/>
            <person name="MacKenzie S."/>
            <person name="Amaro C."/>
        </authorList>
    </citation>
    <scope>NUCLEOTIDE SEQUENCE</scope>
</reference>
<dbReference type="EMBL" id="GBXM01086701">
    <property type="protein sequence ID" value="JAH21876.1"/>
    <property type="molecule type" value="Transcribed_RNA"/>
</dbReference>
<protein>
    <submittedName>
        <fullName evidence="2">Uncharacterized protein</fullName>
    </submittedName>
</protein>
<sequence>MKIEIETTKNLLKRREDELEKLKDKMLKDIEELRKEKEQKSRD</sequence>
<name>A0A0E9QY73_ANGAN</name>
<reference evidence="2" key="1">
    <citation type="submission" date="2014-11" db="EMBL/GenBank/DDBJ databases">
        <authorList>
            <person name="Amaro Gonzalez C."/>
        </authorList>
    </citation>
    <scope>NUCLEOTIDE SEQUENCE</scope>
</reference>